<dbReference type="Pfam" id="PF12900">
    <property type="entry name" value="Pyridox_ox_2"/>
    <property type="match status" value="1"/>
</dbReference>
<dbReference type="PANTHER" id="PTHR34071:SF2">
    <property type="entry name" value="FLAVIN-NUCLEOTIDE-BINDING PROTEIN"/>
    <property type="match status" value="1"/>
</dbReference>
<dbReference type="SUPFAM" id="SSF50475">
    <property type="entry name" value="FMN-binding split barrel"/>
    <property type="match status" value="1"/>
</dbReference>
<name>A0AAP9RGJ2_CLOBU</name>
<accession>A0AAP9RGJ2</accession>
<reference evidence="1 2" key="1">
    <citation type="submission" date="2019-05" db="EMBL/GenBank/DDBJ databases">
        <authorList>
            <person name="Schori C."/>
            <person name="Ahrens C."/>
        </authorList>
    </citation>
    <scope>NUCLEOTIDE SEQUENCE [LARGE SCALE GENOMIC DNA]</scope>
    <source>
        <strain evidence="1 2">DSM 10702</strain>
    </source>
</reference>
<dbReference type="Proteomes" id="UP000515243">
    <property type="component" value="Chromosome 1"/>
</dbReference>
<sequence length="156" mass="18264">MRRKDKEIIDKEKIEQIIESCDCCRIGLVDKDKPYIIPLNFAYINEGDKQLFYFHGSKIGKKIDLINKNKYAGFEMDTNHMLKKSEEACKYSFKYQSIIGTGIITIVTDLNEKINGLQLLMKHYSDKDNWSFNEKIIEEIAVIKLEVEEITCKENQ</sequence>
<dbReference type="Gene3D" id="2.30.110.10">
    <property type="entry name" value="Electron Transport, Fmn-binding Protein, Chain A"/>
    <property type="match status" value="1"/>
</dbReference>
<dbReference type="RefSeq" id="WP_035763841.1">
    <property type="nucleotide sequence ID" value="NZ_AP019716.1"/>
</dbReference>
<dbReference type="EMBL" id="CP040626">
    <property type="protein sequence ID" value="QMW91266.1"/>
    <property type="molecule type" value="Genomic_DNA"/>
</dbReference>
<dbReference type="PANTHER" id="PTHR34071">
    <property type="entry name" value="5-NITROIMIDAZOLE ANTIBIOTICS RESISTANCE PROTEIN, NIMA-FAMILY-RELATED PROTEIN-RELATED"/>
    <property type="match status" value="1"/>
</dbReference>
<dbReference type="GeneID" id="92944483"/>
<dbReference type="AlphaFoldDB" id="A0AAP9RGJ2"/>
<dbReference type="InterPro" id="IPR024747">
    <property type="entry name" value="Pyridox_Oxase-rel"/>
</dbReference>
<evidence type="ECO:0000313" key="2">
    <source>
        <dbReference type="Proteomes" id="UP000515243"/>
    </source>
</evidence>
<protein>
    <submittedName>
        <fullName evidence="1">Pyridoxamine 5'-phosphate oxidase family protein</fullName>
    </submittedName>
</protein>
<proteinExistence type="predicted"/>
<dbReference type="InterPro" id="IPR012349">
    <property type="entry name" value="Split_barrel_FMN-bd"/>
</dbReference>
<organism evidence="1 2">
    <name type="scientific">Clostridium butyricum</name>
    <dbReference type="NCBI Taxonomy" id="1492"/>
    <lineage>
        <taxon>Bacteria</taxon>
        <taxon>Bacillati</taxon>
        <taxon>Bacillota</taxon>
        <taxon>Clostridia</taxon>
        <taxon>Eubacteriales</taxon>
        <taxon>Clostridiaceae</taxon>
        <taxon>Clostridium</taxon>
    </lineage>
</organism>
<gene>
    <name evidence="1" type="ORF">FF104_09935</name>
</gene>
<evidence type="ECO:0000313" key="1">
    <source>
        <dbReference type="EMBL" id="QMW91266.1"/>
    </source>
</evidence>